<evidence type="ECO:0000256" key="1">
    <source>
        <dbReference type="SAM" id="SignalP"/>
    </source>
</evidence>
<dbReference type="OrthoDB" id="7765923at2"/>
<feature type="signal peptide" evidence="1">
    <location>
        <begin position="1"/>
        <end position="19"/>
    </location>
</feature>
<comment type="caution">
    <text evidence="2">The sequence shown here is derived from an EMBL/GenBank/DDBJ whole genome shotgun (WGS) entry which is preliminary data.</text>
</comment>
<organism evidence="2 3">
    <name type="scientific">Pelagivirga sediminicola</name>
    <dbReference type="NCBI Taxonomy" id="2170575"/>
    <lineage>
        <taxon>Bacteria</taxon>
        <taxon>Pseudomonadati</taxon>
        <taxon>Pseudomonadota</taxon>
        <taxon>Alphaproteobacteria</taxon>
        <taxon>Rhodobacterales</taxon>
        <taxon>Paracoccaceae</taxon>
        <taxon>Pelagivirga</taxon>
    </lineage>
</organism>
<proteinExistence type="predicted"/>
<dbReference type="AlphaFoldDB" id="A0A2T7G586"/>
<evidence type="ECO:0000313" key="3">
    <source>
        <dbReference type="Proteomes" id="UP000244446"/>
    </source>
</evidence>
<name>A0A2T7G586_9RHOB</name>
<dbReference type="Proteomes" id="UP000244446">
    <property type="component" value="Unassembled WGS sequence"/>
</dbReference>
<protein>
    <submittedName>
        <fullName evidence="2">Uncharacterized protein</fullName>
    </submittedName>
</protein>
<gene>
    <name evidence="2" type="ORF">DC366_12660</name>
</gene>
<evidence type="ECO:0000313" key="2">
    <source>
        <dbReference type="EMBL" id="PVA09547.1"/>
    </source>
</evidence>
<feature type="chain" id="PRO_5015575455" evidence="1">
    <location>
        <begin position="20"/>
        <end position="585"/>
    </location>
</feature>
<dbReference type="InterPro" id="IPR011048">
    <property type="entry name" value="Haem_d1_sf"/>
</dbReference>
<dbReference type="EMBL" id="QCYH01000007">
    <property type="protein sequence ID" value="PVA09547.1"/>
    <property type="molecule type" value="Genomic_DNA"/>
</dbReference>
<accession>A0A2T7G586</accession>
<keyword evidence="1" id="KW-0732">Signal</keyword>
<reference evidence="2 3" key="1">
    <citation type="submission" date="2018-04" db="EMBL/GenBank/DDBJ databases">
        <title>Pelagivirga bohaiensis gen. nov., sp. nov., a bacterium isolated from the Bohai Sea.</title>
        <authorList>
            <person name="Ji X."/>
        </authorList>
    </citation>
    <scope>NUCLEOTIDE SEQUENCE [LARGE SCALE GENOMIC DNA]</scope>
    <source>
        <strain evidence="2 3">BH-SD19</strain>
    </source>
</reference>
<keyword evidence="3" id="KW-1185">Reference proteome</keyword>
<dbReference type="SUPFAM" id="SSF51004">
    <property type="entry name" value="C-terminal (heme d1) domain of cytochrome cd1-nitrite reductase"/>
    <property type="match status" value="1"/>
</dbReference>
<dbReference type="RefSeq" id="WP_108692594.1">
    <property type="nucleotide sequence ID" value="NZ_QCYH01000007.1"/>
</dbReference>
<sequence length="585" mass="61253">MWLFRLIAGLSVVAAGAGAQDFGGALDVALAVGAENGRVTAGQPFRVTARLGDPETGQPVEDAHLSGWIRPVTASNSGCSEAARGYFVNQGALPRGETDLGRSLYGVLHEDGNLSVVDWEHALASANIRAMLPVPRGVTRISALPEAFAFGLTAENGAWQVPASENAQPMPLAASIAQITANGWLLHRDGRIVAPSGESWLVSKPAVQVRPALPDEDARHQGVIVLGAERADLFRLGAAPQSFAAPEGARDVGHSQLAEAAFFVDGSDSLWMSYGASPPFKVPLAAPADRVSVAPDGRLAITWSPASRAVSVVDIATAAVVQGVDLNRAPMNQPVREVAFAGTAAFLLLEKLDFVMVVSLDRARRGQPAAVRAVRLGPPVTDLPDGAGPFLLESRRGHDAGAVLALHPDLSTAFPVSQDSGNATAPMNGFRIRGARPLGFAELNVALDEVAPGRYAAATVLEQGGRYELIVSGGPGSFTSCAQFDVEGQTAERLDLRLLAEAKGDRVELLLLAGDGTRQKWPAALPVAMQALESSWRSYAVTHPISAERHMIKAAGLPPGQISIALDIVLPEGLEITPATLEVPQ</sequence>